<name>A0A7R8D3U5_LEPSM</name>
<sequence>MRLEPKLGGATCSRRIKKHTNKEREKESVLLAGKGRKAFQYVLITINRPENWPAYCQVFYWTGLPSYRTRLLRLYLPTRLILKSSWIINYSENCYDGCCRRDLSLSKKRLDHALQLEVKYKGGIQPSCSSNCSGTITCGMRDGSSHVLRCLKVWYDLPSDIFFNAICSIDRFLSKMKAQPKHLSCIAVSAFHLACRQYMQLHQPHKVITIPEPSDLVSISQSRCSPSDLLRMQAILSNKLELNPVAGPEQPITSLEFLRLMVSVCRAATFKLGLQDKLQIPDSIPDNLLHQLEILACDSVTLQFRPSEMSVIDIFQLSWGFIAELQKYCNISSGNFVNCLNVVMELLNKYNGEGTVTHRQRLVWKLSNRTLRHLRPTDKLRPTLPTIKESGQANVQRRRSSDEFLEPYSDSDQEMEVEGWSVET</sequence>
<protein>
    <submittedName>
        <fullName evidence="2">CCNG2</fullName>
    </submittedName>
</protein>
<organism evidence="2 3">
    <name type="scientific">Lepeophtheirus salmonis</name>
    <name type="common">Salmon louse</name>
    <name type="synonym">Caligus salmonis</name>
    <dbReference type="NCBI Taxonomy" id="72036"/>
    <lineage>
        <taxon>Eukaryota</taxon>
        <taxon>Metazoa</taxon>
        <taxon>Ecdysozoa</taxon>
        <taxon>Arthropoda</taxon>
        <taxon>Crustacea</taxon>
        <taxon>Multicrustacea</taxon>
        <taxon>Hexanauplia</taxon>
        <taxon>Copepoda</taxon>
        <taxon>Siphonostomatoida</taxon>
        <taxon>Caligidae</taxon>
        <taxon>Lepeophtheirus</taxon>
    </lineage>
</organism>
<dbReference type="InterPro" id="IPR036915">
    <property type="entry name" value="Cyclin-like_sf"/>
</dbReference>
<dbReference type="OrthoDB" id="769138at2759"/>
<dbReference type="Pfam" id="PF00134">
    <property type="entry name" value="Cyclin_N"/>
    <property type="match status" value="1"/>
</dbReference>
<dbReference type="Gene3D" id="1.10.472.10">
    <property type="entry name" value="Cyclin-like"/>
    <property type="match status" value="1"/>
</dbReference>
<dbReference type="SUPFAM" id="SSF47954">
    <property type="entry name" value="Cyclin-like"/>
    <property type="match status" value="1"/>
</dbReference>
<feature type="compositionally biased region" description="Acidic residues" evidence="1">
    <location>
        <begin position="403"/>
        <end position="417"/>
    </location>
</feature>
<proteinExistence type="predicted"/>
<evidence type="ECO:0000256" key="1">
    <source>
        <dbReference type="SAM" id="MobiDB-lite"/>
    </source>
</evidence>
<keyword evidence="3" id="KW-1185">Reference proteome</keyword>
<dbReference type="AlphaFoldDB" id="A0A7R8D3U5"/>
<feature type="region of interest" description="Disordered" evidence="1">
    <location>
        <begin position="381"/>
        <end position="424"/>
    </location>
</feature>
<accession>A0A7R8D3U5</accession>
<dbReference type="Proteomes" id="UP000675881">
    <property type="component" value="Chromosome 6"/>
</dbReference>
<dbReference type="InterPro" id="IPR006671">
    <property type="entry name" value="Cyclin_N"/>
</dbReference>
<evidence type="ECO:0000313" key="3">
    <source>
        <dbReference type="Proteomes" id="UP000675881"/>
    </source>
</evidence>
<dbReference type="EMBL" id="HG994585">
    <property type="protein sequence ID" value="CAF2987680.1"/>
    <property type="molecule type" value="Genomic_DNA"/>
</dbReference>
<reference evidence="2" key="1">
    <citation type="submission" date="2021-02" db="EMBL/GenBank/DDBJ databases">
        <authorList>
            <person name="Bekaert M."/>
        </authorList>
    </citation>
    <scope>NUCLEOTIDE SEQUENCE</scope>
    <source>
        <strain evidence="2">IoA-00</strain>
    </source>
</reference>
<gene>
    <name evidence="2" type="ORF">LSAA_11957</name>
</gene>
<evidence type="ECO:0000313" key="2">
    <source>
        <dbReference type="EMBL" id="CAF2987680.1"/>
    </source>
</evidence>